<dbReference type="RefSeq" id="WP_108003583.1">
    <property type="nucleotide sequence ID" value="NZ_JBHEEX010000003.1"/>
</dbReference>
<sequence>MRKFLGSAVAALIVSSSAGAADLYTPPPPVDPGVPVVGGWYLRGYLGMSNQRLGHLDHELFHTLEVHDLVDEGGFDSAPFVGAGIGYKFNDWIRTDGIVEYRGKADFSALDRYGHSGPGGTTIWDGTNDYDGSKSEWLLMANAYVDLGNWYGVVPYVGAGIGASRNTISHFRDINVPTQGVAYADSDPTWNFAWALHAGLGYQVTDQMTVDFGYSYLDLGDAKTSSIRAYDGSVTEAPMHFKNITSHDFKLGLRYMLQ</sequence>
<dbReference type="OrthoDB" id="5643626at2"/>
<evidence type="ECO:0000313" key="4">
    <source>
        <dbReference type="EMBL" id="PTM94440.1"/>
    </source>
</evidence>
<protein>
    <submittedName>
        <fullName evidence="4">Opacity protein-like surface antigen</fullName>
    </submittedName>
</protein>
<organism evidence="4 5">
    <name type="scientific">Mycoplana dimorpha</name>
    <dbReference type="NCBI Taxonomy" id="28320"/>
    <lineage>
        <taxon>Bacteria</taxon>
        <taxon>Pseudomonadati</taxon>
        <taxon>Pseudomonadota</taxon>
        <taxon>Alphaproteobacteria</taxon>
        <taxon>Hyphomicrobiales</taxon>
        <taxon>Rhizobiaceae</taxon>
        <taxon>Mycoplana</taxon>
    </lineage>
</organism>
<evidence type="ECO:0000259" key="3">
    <source>
        <dbReference type="Pfam" id="PF13505"/>
    </source>
</evidence>
<evidence type="ECO:0000313" key="5">
    <source>
        <dbReference type="Proteomes" id="UP000241247"/>
    </source>
</evidence>
<evidence type="ECO:0000256" key="2">
    <source>
        <dbReference type="SAM" id="SignalP"/>
    </source>
</evidence>
<dbReference type="Proteomes" id="UP000241247">
    <property type="component" value="Unassembled WGS sequence"/>
</dbReference>
<keyword evidence="5" id="KW-1185">Reference proteome</keyword>
<feature type="chain" id="PRO_5015500124" evidence="2">
    <location>
        <begin position="21"/>
        <end position="258"/>
    </location>
</feature>
<feature type="domain" description="Outer membrane protein beta-barrel" evidence="3">
    <location>
        <begin position="11"/>
        <end position="255"/>
    </location>
</feature>
<dbReference type="Pfam" id="PF13505">
    <property type="entry name" value="OMP_b-brl"/>
    <property type="match status" value="1"/>
</dbReference>
<dbReference type="EMBL" id="PZZZ01000005">
    <property type="protein sequence ID" value="PTM94440.1"/>
    <property type="molecule type" value="Genomic_DNA"/>
</dbReference>
<feature type="signal peptide" evidence="2">
    <location>
        <begin position="1"/>
        <end position="20"/>
    </location>
</feature>
<dbReference type="AlphaFoldDB" id="A0A2T5B660"/>
<comment type="caution">
    <text evidence="4">The sequence shown here is derived from an EMBL/GenBank/DDBJ whole genome shotgun (WGS) entry which is preliminary data.</text>
</comment>
<dbReference type="SUPFAM" id="SSF56925">
    <property type="entry name" value="OMPA-like"/>
    <property type="match status" value="1"/>
</dbReference>
<reference evidence="4 5" key="1">
    <citation type="submission" date="2018-04" db="EMBL/GenBank/DDBJ databases">
        <title>Genomic Encyclopedia of Type Strains, Phase IV (KMG-IV): sequencing the most valuable type-strain genomes for metagenomic binning, comparative biology and taxonomic classification.</title>
        <authorList>
            <person name="Goeker M."/>
        </authorList>
    </citation>
    <scope>NUCLEOTIDE SEQUENCE [LARGE SCALE GENOMIC DNA]</scope>
    <source>
        <strain evidence="4 5">DSM 7138</strain>
    </source>
</reference>
<accession>A0A2T5B660</accession>
<evidence type="ECO:0000256" key="1">
    <source>
        <dbReference type="ARBA" id="ARBA00022729"/>
    </source>
</evidence>
<keyword evidence="1 2" id="KW-0732">Signal</keyword>
<dbReference type="InterPro" id="IPR027385">
    <property type="entry name" value="Beta-barrel_OMP"/>
</dbReference>
<dbReference type="InterPro" id="IPR011250">
    <property type="entry name" value="OMP/PagP_B-barrel"/>
</dbReference>
<dbReference type="Gene3D" id="2.40.160.20">
    <property type="match status" value="1"/>
</dbReference>
<name>A0A2T5B660_MYCDI</name>
<gene>
    <name evidence="4" type="ORF">C7449_105342</name>
</gene>
<proteinExistence type="predicted"/>